<comment type="caution">
    <text evidence="2">The sequence shown here is derived from an EMBL/GenBank/DDBJ whole genome shotgun (WGS) entry which is preliminary data.</text>
</comment>
<dbReference type="Proteomes" id="UP001141806">
    <property type="component" value="Unassembled WGS sequence"/>
</dbReference>
<gene>
    <name evidence="2" type="ORF">NE237_005580</name>
</gene>
<reference evidence="2" key="1">
    <citation type="journal article" date="2023" name="Plant J.">
        <title>The genome of the king protea, Protea cynaroides.</title>
        <authorList>
            <person name="Chang J."/>
            <person name="Duong T.A."/>
            <person name="Schoeman C."/>
            <person name="Ma X."/>
            <person name="Roodt D."/>
            <person name="Barker N."/>
            <person name="Li Z."/>
            <person name="Van de Peer Y."/>
            <person name="Mizrachi E."/>
        </authorList>
    </citation>
    <scope>NUCLEOTIDE SEQUENCE</scope>
    <source>
        <tissue evidence="2">Young leaves</tissue>
    </source>
</reference>
<feature type="region of interest" description="Disordered" evidence="1">
    <location>
        <begin position="1"/>
        <end position="45"/>
    </location>
</feature>
<protein>
    <submittedName>
        <fullName evidence="2">Uncharacterized protein</fullName>
    </submittedName>
</protein>
<evidence type="ECO:0000313" key="2">
    <source>
        <dbReference type="EMBL" id="KAJ4949725.1"/>
    </source>
</evidence>
<evidence type="ECO:0000313" key="3">
    <source>
        <dbReference type="Proteomes" id="UP001141806"/>
    </source>
</evidence>
<dbReference type="EMBL" id="JAMYWD010000574">
    <property type="protein sequence ID" value="KAJ4949725.1"/>
    <property type="molecule type" value="Genomic_DNA"/>
</dbReference>
<accession>A0A9Q0GLQ0</accession>
<organism evidence="2 3">
    <name type="scientific">Protea cynaroides</name>
    <dbReference type="NCBI Taxonomy" id="273540"/>
    <lineage>
        <taxon>Eukaryota</taxon>
        <taxon>Viridiplantae</taxon>
        <taxon>Streptophyta</taxon>
        <taxon>Embryophyta</taxon>
        <taxon>Tracheophyta</taxon>
        <taxon>Spermatophyta</taxon>
        <taxon>Magnoliopsida</taxon>
        <taxon>Proteales</taxon>
        <taxon>Proteaceae</taxon>
        <taxon>Protea</taxon>
    </lineage>
</organism>
<dbReference type="AlphaFoldDB" id="A0A9Q0GLQ0"/>
<sequence>MKRSPPSASRDTLQTFIDERHSEPIVQPDADTQSASEEVPDVPTSPVEAMKTWRVHSSGMIRPHSGISVRVRRLGSLFCFDFIVLIIHWSQESRSISTGGSPRGPGFPLVEPSEQHPAGDHWTFISGLQDLLSSTMLVLGRRGMLRIARFLRRRALAALESIFCS</sequence>
<name>A0A9Q0GLQ0_9MAGN</name>
<feature type="compositionally biased region" description="Polar residues" evidence="1">
    <location>
        <begin position="1"/>
        <end position="15"/>
    </location>
</feature>
<evidence type="ECO:0000256" key="1">
    <source>
        <dbReference type="SAM" id="MobiDB-lite"/>
    </source>
</evidence>
<proteinExistence type="predicted"/>
<keyword evidence="3" id="KW-1185">Reference proteome</keyword>